<comment type="caution">
    <text evidence="1">The sequence shown here is derived from an EMBL/GenBank/DDBJ whole genome shotgun (WGS) entry which is preliminary data.</text>
</comment>
<sequence length="94" mass="10223">MNGLGKSIHMLVNMLIQYEATSTSLHRSVCKRDFDLQGKRQESWMLKKEEGKGKAVTAIAIAPSAPAALVGMGKGKGNVGASQWSRTNDVCMHY</sequence>
<protein>
    <submittedName>
        <fullName evidence="1">Uncharacterized protein</fullName>
    </submittedName>
</protein>
<reference evidence="1" key="2">
    <citation type="journal article" date="2024" name="Plant">
        <title>Genomic evolution and insights into agronomic trait innovations of Sesamum species.</title>
        <authorList>
            <person name="Miao H."/>
            <person name="Wang L."/>
            <person name="Qu L."/>
            <person name="Liu H."/>
            <person name="Sun Y."/>
            <person name="Le M."/>
            <person name="Wang Q."/>
            <person name="Wei S."/>
            <person name="Zheng Y."/>
            <person name="Lin W."/>
            <person name="Duan Y."/>
            <person name="Cao H."/>
            <person name="Xiong S."/>
            <person name="Wang X."/>
            <person name="Wei L."/>
            <person name="Li C."/>
            <person name="Ma Q."/>
            <person name="Ju M."/>
            <person name="Zhao R."/>
            <person name="Li G."/>
            <person name="Mu C."/>
            <person name="Tian Q."/>
            <person name="Mei H."/>
            <person name="Zhang T."/>
            <person name="Gao T."/>
            <person name="Zhang H."/>
        </authorList>
    </citation>
    <scope>NUCLEOTIDE SEQUENCE</scope>
    <source>
        <strain evidence="1">KEN1</strain>
    </source>
</reference>
<reference evidence="1" key="1">
    <citation type="submission" date="2020-06" db="EMBL/GenBank/DDBJ databases">
        <authorList>
            <person name="Li T."/>
            <person name="Hu X."/>
            <person name="Zhang T."/>
            <person name="Song X."/>
            <person name="Zhang H."/>
            <person name="Dai N."/>
            <person name="Sheng W."/>
            <person name="Hou X."/>
            <person name="Wei L."/>
        </authorList>
    </citation>
    <scope>NUCLEOTIDE SEQUENCE</scope>
    <source>
        <strain evidence="1">KEN1</strain>
        <tissue evidence="1">Leaf</tissue>
    </source>
</reference>
<proteinExistence type="predicted"/>
<dbReference type="AlphaFoldDB" id="A0AAW2YAR8"/>
<organism evidence="1">
    <name type="scientific">Sesamum latifolium</name>
    <dbReference type="NCBI Taxonomy" id="2727402"/>
    <lineage>
        <taxon>Eukaryota</taxon>
        <taxon>Viridiplantae</taxon>
        <taxon>Streptophyta</taxon>
        <taxon>Embryophyta</taxon>
        <taxon>Tracheophyta</taxon>
        <taxon>Spermatophyta</taxon>
        <taxon>Magnoliopsida</taxon>
        <taxon>eudicotyledons</taxon>
        <taxon>Gunneridae</taxon>
        <taxon>Pentapetalae</taxon>
        <taxon>asterids</taxon>
        <taxon>lamiids</taxon>
        <taxon>Lamiales</taxon>
        <taxon>Pedaliaceae</taxon>
        <taxon>Sesamum</taxon>
    </lineage>
</organism>
<name>A0AAW2YAR8_9LAMI</name>
<evidence type="ECO:0000313" key="1">
    <source>
        <dbReference type="EMBL" id="KAL0462826.1"/>
    </source>
</evidence>
<dbReference type="EMBL" id="JACGWN010000001">
    <property type="protein sequence ID" value="KAL0462826.1"/>
    <property type="molecule type" value="Genomic_DNA"/>
</dbReference>
<accession>A0AAW2YAR8</accession>
<gene>
    <name evidence="1" type="ORF">Slati_0170200</name>
</gene>